<dbReference type="GO" id="GO:0003723">
    <property type="term" value="F:RNA binding"/>
    <property type="evidence" value="ECO:0007669"/>
    <property type="project" value="TreeGrafter"/>
</dbReference>
<dbReference type="Proteomes" id="UP000035642">
    <property type="component" value="Unassembled WGS sequence"/>
</dbReference>
<dbReference type="InterPro" id="IPR039754">
    <property type="entry name" value="Esf1"/>
</dbReference>
<dbReference type="InterPro" id="IPR056750">
    <property type="entry name" value="RRM_ESF1"/>
</dbReference>
<proteinExistence type="predicted"/>
<dbReference type="PANTHER" id="PTHR12202">
    <property type="entry name" value="ESF1 HOMOLOG"/>
    <property type="match status" value="1"/>
</dbReference>
<dbReference type="AlphaFoldDB" id="A0A0K0D6B0"/>
<evidence type="ECO:0000313" key="3">
    <source>
        <dbReference type="WBParaSite" id="ACAC_0000560501-mRNA-1"/>
    </source>
</evidence>
<keyword evidence="2" id="KW-1185">Reference proteome</keyword>
<dbReference type="Pfam" id="PF25121">
    <property type="entry name" value="RRM_ESF1"/>
    <property type="match status" value="1"/>
</dbReference>
<organism evidence="2 3">
    <name type="scientific">Angiostrongylus cantonensis</name>
    <name type="common">Rat lungworm</name>
    <dbReference type="NCBI Taxonomy" id="6313"/>
    <lineage>
        <taxon>Eukaryota</taxon>
        <taxon>Metazoa</taxon>
        <taxon>Ecdysozoa</taxon>
        <taxon>Nematoda</taxon>
        <taxon>Chromadorea</taxon>
        <taxon>Rhabditida</taxon>
        <taxon>Rhabditina</taxon>
        <taxon>Rhabditomorpha</taxon>
        <taxon>Strongyloidea</taxon>
        <taxon>Metastrongylidae</taxon>
        <taxon>Angiostrongylus</taxon>
    </lineage>
</organism>
<feature type="domain" description="ESF1 RRM" evidence="1">
    <location>
        <begin position="111"/>
        <end position="238"/>
    </location>
</feature>
<dbReference type="STRING" id="6313.A0A0K0D6B0"/>
<reference evidence="3" key="2">
    <citation type="submission" date="2017-02" db="UniProtKB">
        <authorList>
            <consortium name="WormBaseParasite"/>
        </authorList>
    </citation>
    <scope>IDENTIFICATION</scope>
</reference>
<reference evidence="2" key="1">
    <citation type="submission" date="2012-09" db="EMBL/GenBank/DDBJ databases">
        <authorList>
            <person name="Martin A.A."/>
        </authorList>
    </citation>
    <scope>NUCLEOTIDE SEQUENCE</scope>
</reference>
<protein>
    <submittedName>
        <fullName evidence="3">ESF1-like protein</fullName>
    </submittedName>
</protein>
<sequence>LRKRTDSLSNLYELRDSDEDVLGELPTKKSNVCKQMSQNNTTFAMHSEVVAHGSHSNPDTDNGSNESVRLKEEQAELTISDSDNERPFKFDLARGEGNVASSSDDDDSEWEWGNMENDQLEIDLAHLDQPFGGSIRRITIYLSDFGSERLAEEDKYGPKLKLNKPIEEYDALRYSTFSETRLAIRRYQVEQLRYYYAVIECDSVETAIAIYDQCDGYHFESSDLKMDLRFVPEGMAFDVCDSTTVLFLMVVFLSNG</sequence>
<accession>A0A0K0D6B0</accession>
<dbReference type="GO" id="GO:0006364">
    <property type="term" value="P:rRNA processing"/>
    <property type="evidence" value="ECO:0007669"/>
    <property type="project" value="InterPro"/>
</dbReference>
<dbReference type="PANTHER" id="PTHR12202:SF0">
    <property type="entry name" value="ESF1 HOMOLOG"/>
    <property type="match status" value="1"/>
</dbReference>
<evidence type="ECO:0000313" key="2">
    <source>
        <dbReference type="Proteomes" id="UP000035642"/>
    </source>
</evidence>
<evidence type="ECO:0000259" key="1">
    <source>
        <dbReference type="Pfam" id="PF25121"/>
    </source>
</evidence>
<name>A0A0K0D6B0_ANGCA</name>
<dbReference type="WBParaSite" id="ACAC_0000560501-mRNA-1">
    <property type="protein sequence ID" value="ACAC_0000560501-mRNA-1"/>
    <property type="gene ID" value="ACAC_0000560501"/>
</dbReference>